<reference evidence="3" key="2">
    <citation type="submission" date="2022-06" db="UniProtKB">
        <authorList>
            <consortium name="EnsemblMetazoa"/>
        </authorList>
    </citation>
    <scope>IDENTIFICATION</scope>
</reference>
<sequence length="246" mass="28063">MNDYGDDESNNAADNFKHVINSSKMVVLPTTNNNEKKKNETPNPAIDTSNYSYIQQDISSSLLQTANNEKFQKTIINYLAFLKVEVCKISNRQEELFELFNNSQFSRSLTAAADESNFEIDYFVSNWPISDINGINYMEDKMKSDNSFQKLIVCELARTGGKSLPNMIYKILKKVFTDKVLTEYTYYGLRNKNNFSILSINKAIFEAIKKSKFKSCCDDEVITAIGKWLTSAKGRLEKKTNSCNNS</sequence>
<organism evidence="3 4">
    <name type="scientific">Acyrthosiphon pisum</name>
    <name type="common">Pea aphid</name>
    <dbReference type="NCBI Taxonomy" id="7029"/>
    <lineage>
        <taxon>Eukaryota</taxon>
        <taxon>Metazoa</taxon>
        <taxon>Ecdysozoa</taxon>
        <taxon>Arthropoda</taxon>
        <taxon>Hexapoda</taxon>
        <taxon>Insecta</taxon>
        <taxon>Pterygota</taxon>
        <taxon>Neoptera</taxon>
        <taxon>Paraneoptera</taxon>
        <taxon>Hemiptera</taxon>
        <taxon>Sternorrhyncha</taxon>
        <taxon>Aphidomorpha</taxon>
        <taxon>Aphidoidea</taxon>
        <taxon>Aphididae</taxon>
        <taxon>Macrosiphini</taxon>
        <taxon>Acyrthosiphon</taxon>
    </lineage>
</organism>
<dbReference type="Pfam" id="PF16064">
    <property type="entry name" value="DUF4806"/>
    <property type="match status" value="1"/>
</dbReference>
<reference evidence="4" key="1">
    <citation type="submission" date="2010-06" db="EMBL/GenBank/DDBJ databases">
        <authorList>
            <person name="Jiang H."/>
            <person name="Abraham K."/>
            <person name="Ali S."/>
            <person name="Alsbrooks S.L."/>
            <person name="Anim B.N."/>
            <person name="Anosike U.S."/>
            <person name="Attaway T."/>
            <person name="Bandaranaike D.P."/>
            <person name="Battles P.K."/>
            <person name="Bell S.N."/>
            <person name="Bell A.V."/>
            <person name="Beltran B."/>
            <person name="Bickham C."/>
            <person name="Bustamante Y."/>
            <person name="Caleb T."/>
            <person name="Canada A."/>
            <person name="Cardenas V."/>
            <person name="Carter K."/>
            <person name="Chacko J."/>
            <person name="Chandrabose M.N."/>
            <person name="Chavez D."/>
            <person name="Chavez A."/>
            <person name="Chen L."/>
            <person name="Chu H.-S."/>
            <person name="Claassen K.J."/>
            <person name="Cockrell R."/>
            <person name="Collins M."/>
            <person name="Cooper J.A."/>
            <person name="Cree A."/>
            <person name="Curry S.M."/>
            <person name="Da Y."/>
            <person name="Dao M.D."/>
            <person name="Das B."/>
            <person name="Davila M.-L."/>
            <person name="Davy-Carroll L."/>
            <person name="Denson S."/>
            <person name="Dinh H."/>
            <person name="Ebong V.E."/>
            <person name="Edwards J.R."/>
            <person name="Egan A."/>
            <person name="El-Daye J."/>
            <person name="Escobedo L."/>
            <person name="Fernandez S."/>
            <person name="Fernando P.R."/>
            <person name="Flagg N."/>
            <person name="Forbes L.D."/>
            <person name="Fowler R.G."/>
            <person name="Fu Q."/>
            <person name="Gabisi R.A."/>
            <person name="Ganer J."/>
            <person name="Garbino Pronczuk A."/>
            <person name="Garcia R.M."/>
            <person name="Garner T."/>
            <person name="Garrett T.E."/>
            <person name="Gonzalez D.A."/>
            <person name="Hamid H."/>
            <person name="Hawkins E.S."/>
            <person name="Hirani K."/>
            <person name="Hogues M.E."/>
            <person name="Hollins B."/>
            <person name="Hsiao C.-H."/>
            <person name="Jabil R."/>
            <person name="James M.L."/>
            <person name="Jhangiani S.N."/>
            <person name="Johnson B."/>
            <person name="Johnson Q."/>
            <person name="Joshi V."/>
            <person name="Kalu J.B."/>
            <person name="Kam C."/>
            <person name="Kashfia A."/>
            <person name="Keebler J."/>
            <person name="Kisamo H."/>
            <person name="Kovar C.L."/>
            <person name="Lago L.A."/>
            <person name="Lai C.-Y."/>
            <person name="Laidlaw J."/>
            <person name="Lara F."/>
            <person name="Le T.-K."/>
            <person name="Lee S.L."/>
            <person name="Legall F.H."/>
            <person name="Lemon S.J."/>
            <person name="Lewis L.R."/>
            <person name="Li B."/>
            <person name="Liu Y."/>
            <person name="Liu Y.-S."/>
            <person name="Lopez J."/>
            <person name="Lozado R.J."/>
            <person name="Lu J."/>
            <person name="Madu R.C."/>
            <person name="Maheshwari M."/>
            <person name="Maheshwari R."/>
            <person name="Malloy K."/>
            <person name="Martinez E."/>
            <person name="Mathew T."/>
            <person name="Mercado I.C."/>
            <person name="Mercado C."/>
            <person name="Meyer B."/>
            <person name="Montgomery K."/>
            <person name="Morgan M.B."/>
            <person name="Munidasa M."/>
            <person name="Nazareth L.V."/>
            <person name="Nelson J."/>
            <person name="Ng B.M."/>
            <person name="Nguyen N.B."/>
            <person name="Nguyen P.Q."/>
            <person name="Nguyen T."/>
            <person name="Obregon M."/>
            <person name="Okwuonu G.O."/>
            <person name="Onwere C.G."/>
            <person name="Orozco G."/>
            <person name="Parra A."/>
            <person name="Patel S."/>
            <person name="Patil S."/>
            <person name="Perez A."/>
            <person name="Perez Y."/>
            <person name="Pham C."/>
            <person name="Primus E.L."/>
            <person name="Pu L.-L."/>
            <person name="Puazo M."/>
            <person name="Qin X."/>
            <person name="Quiroz J.B."/>
            <person name="Reese J."/>
            <person name="Richards S."/>
            <person name="Rives C.M."/>
            <person name="Robberts R."/>
            <person name="Ruiz S.J."/>
            <person name="Ruiz M.J."/>
            <person name="Santibanez J."/>
            <person name="Schneider B.W."/>
            <person name="Sisson I."/>
            <person name="Smith M."/>
            <person name="Sodergren E."/>
            <person name="Song X.-Z."/>
            <person name="Song B.B."/>
            <person name="Summersgill H."/>
            <person name="Thelus R."/>
            <person name="Thornton R.D."/>
            <person name="Trejos Z.Y."/>
            <person name="Usmani K."/>
            <person name="Vattathil S."/>
            <person name="Villasana D."/>
            <person name="Walker D.L."/>
            <person name="Wang S."/>
            <person name="Wang K."/>
            <person name="White C.S."/>
            <person name="Williams A.C."/>
            <person name="Williamson J."/>
            <person name="Wilson K."/>
            <person name="Woghiren I.O."/>
            <person name="Woodworth J.R."/>
            <person name="Worley K.C."/>
            <person name="Wright R.A."/>
            <person name="Wu W."/>
            <person name="Young L."/>
            <person name="Zhang L."/>
            <person name="Zhang J."/>
            <person name="Zhu Y."/>
            <person name="Muzny D.M."/>
            <person name="Weinstock G."/>
            <person name="Gibbs R.A."/>
        </authorList>
    </citation>
    <scope>NUCLEOTIDE SEQUENCE [LARGE SCALE GENOMIC DNA]</scope>
    <source>
        <strain evidence="4">LSR1</strain>
    </source>
</reference>
<keyword evidence="4" id="KW-1185">Reference proteome</keyword>
<name>A0A8R2NX37_ACYPI</name>
<feature type="region of interest" description="Disordered" evidence="1">
    <location>
        <begin position="28"/>
        <end position="48"/>
    </location>
</feature>
<dbReference type="PANTHER" id="PTHR34153:SF2">
    <property type="entry name" value="SI:CH211-262H13.3-RELATED"/>
    <property type="match status" value="1"/>
</dbReference>
<protein>
    <recommendedName>
        <fullName evidence="2">DUF4806 domain-containing protein</fullName>
    </recommendedName>
</protein>
<dbReference type="OrthoDB" id="6614320at2759"/>
<proteinExistence type="predicted"/>
<dbReference type="AlphaFoldDB" id="A0A8R2NX37"/>
<evidence type="ECO:0000313" key="4">
    <source>
        <dbReference type="Proteomes" id="UP000007819"/>
    </source>
</evidence>
<evidence type="ECO:0000256" key="1">
    <source>
        <dbReference type="SAM" id="MobiDB-lite"/>
    </source>
</evidence>
<accession>A0A8R2NX37</accession>
<dbReference type="RefSeq" id="XP_029348324.1">
    <property type="nucleotide sequence ID" value="XM_029492464.1"/>
</dbReference>
<dbReference type="PANTHER" id="PTHR34153">
    <property type="entry name" value="SI:CH211-262H13.3-RELATED-RELATED"/>
    <property type="match status" value="1"/>
</dbReference>
<dbReference type="GeneID" id="107883556"/>
<dbReference type="Proteomes" id="UP000007819">
    <property type="component" value="Unassembled WGS sequence"/>
</dbReference>
<feature type="domain" description="DUF4806" evidence="2">
    <location>
        <begin position="127"/>
        <end position="207"/>
    </location>
</feature>
<evidence type="ECO:0000259" key="2">
    <source>
        <dbReference type="Pfam" id="PF16064"/>
    </source>
</evidence>
<dbReference type="InterPro" id="IPR032071">
    <property type="entry name" value="DUF4806"/>
</dbReference>
<evidence type="ECO:0000313" key="3">
    <source>
        <dbReference type="EnsemblMetazoa" id="XP_029348324.1"/>
    </source>
</evidence>
<dbReference type="KEGG" id="api:107883556"/>
<dbReference type="EnsemblMetazoa" id="XM_029492464.1">
    <property type="protein sequence ID" value="XP_029348324.1"/>
    <property type="gene ID" value="LOC107883556"/>
</dbReference>